<comment type="subcellular location">
    <subcellularLocation>
        <location evidence="1">Bacterial flagellum basal body</location>
    </subcellularLocation>
</comment>
<gene>
    <name evidence="5" type="ORF">GCM10011613_32590</name>
</gene>
<dbReference type="RefSeq" id="WP_189420509.1">
    <property type="nucleotide sequence ID" value="NZ_BMYZ01000003.1"/>
</dbReference>
<keyword evidence="5" id="KW-0547">Nucleotide-binding</keyword>
<dbReference type="Pfam" id="PF06429">
    <property type="entry name" value="Flg_bbr_C"/>
    <property type="match status" value="1"/>
</dbReference>
<keyword evidence="3" id="KW-0975">Bacterial flagellum</keyword>
<evidence type="ECO:0000313" key="5">
    <source>
        <dbReference type="EMBL" id="GGY84983.1"/>
    </source>
</evidence>
<dbReference type="PANTHER" id="PTHR30435:SF19">
    <property type="entry name" value="FLAGELLAR BASAL-BODY ROD PROTEIN FLGG"/>
    <property type="match status" value="1"/>
</dbReference>
<accession>A0ABQ3BBY4</accession>
<dbReference type="EMBL" id="BMYZ01000003">
    <property type="protein sequence ID" value="GGY84983.1"/>
    <property type="molecule type" value="Genomic_DNA"/>
</dbReference>
<dbReference type="InterPro" id="IPR010930">
    <property type="entry name" value="Flg_bb/hook_C_dom"/>
</dbReference>
<evidence type="ECO:0000256" key="3">
    <source>
        <dbReference type="ARBA" id="ARBA00023143"/>
    </source>
</evidence>
<organism evidence="5 6">
    <name type="scientific">Cellvibrio zantedeschiae</name>
    <dbReference type="NCBI Taxonomy" id="1237077"/>
    <lineage>
        <taxon>Bacteria</taxon>
        <taxon>Pseudomonadati</taxon>
        <taxon>Pseudomonadota</taxon>
        <taxon>Gammaproteobacteria</taxon>
        <taxon>Cellvibrionales</taxon>
        <taxon>Cellvibrionaceae</taxon>
        <taxon>Cellvibrio</taxon>
    </lineage>
</organism>
<proteinExistence type="inferred from homology"/>
<protein>
    <submittedName>
        <fullName evidence="5">Flagellar basal-body rod protein FlgF</fullName>
    </submittedName>
</protein>
<reference evidence="6" key="1">
    <citation type="journal article" date="2019" name="Int. J. Syst. Evol. Microbiol.">
        <title>The Global Catalogue of Microorganisms (GCM) 10K type strain sequencing project: providing services to taxonomists for standard genome sequencing and annotation.</title>
        <authorList>
            <consortium name="The Broad Institute Genomics Platform"/>
            <consortium name="The Broad Institute Genome Sequencing Center for Infectious Disease"/>
            <person name="Wu L."/>
            <person name="Ma J."/>
        </authorList>
    </citation>
    <scope>NUCLEOTIDE SEQUENCE [LARGE SCALE GENOMIC DNA]</scope>
    <source>
        <strain evidence="6">KCTC 32239</strain>
    </source>
</reference>
<keyword evidence="6" id="KW-1185">Reference proteome</keyword>
<keyword evidence="5" id="KW-0067">ATP-binding</keyword>
<keyword evidence="5" id="KW-0969">Cilium</keyword>
<keyword evidence="5" id="KW-0966">Cell projection</keyword>
<keyword evidence="5" id="KW-0282">Flagellum</keyword>
<comment type="similarity">
    <text evidence="2">Belongs to the flagella basal body rod proteins family.</text>
</comment>
<feature type="domain" description="Flagellar basal-body/hook protein C-terminal" evidence="4">
    <location>
        <begin position="185"/>
        <end position="228"/>
    </location>
</feature>
<dbReference type="SUPFAM" id="SSF117143">
    <property type="entry name" value="Flagellar hook protein flgE"/>
    <property type="match status" value="1"/>
</dbReference>
<evidence type="ECO:0000256" key="1">
    <source>
        <dbReference type="ARBA" id="ARBA00004117"/>
    </source>
</evidence>
<dbReference type="Proteomes" id="UP000619761">
    <property type="component" value="Unassembled WGS sequence"/>
</dbReference>
<evidence type="ECO:0000256" key="2">
    <source>
        <dbReference type="ARBA" id="ARBA00009677"/>
    </source>
</evidence>
<evidence type="ECO:0000313" key="6">
    <source>
        <dbReference type="Proteomes" id="UP000619761"/>
    </source>
</evidence>
<name>A0ABQ3BBY4_9GAMM</name>
<dbReference type="PANTHER" id="PTHR30435">
    <property type="entry name" value="FLAGELLAR PROTEIN"/>
    <property type="match status" value="1"/>
</dbReference>
<sequence>MTDPIMAYAGVMRVEIERMNSIAHNSSNVNSDGFLQEKTYLDGNQFKKILLNQKIDNSYSVAPDKKLGALRLTQSSNDIGINSGDWFQVESDEGTFLTRNGHFNLDEAGTLCLGKYKVVGTNGYITALKPGFTVHSDGSVFSGGEYVDKLKMISLPENFTLSPAGNGVYLSPSDAKEATDPKVVQGALVASNVDIQSDMTKIIEISRHIEMLQRAMTAYSSVLDVGINQIGK</sequence>
<comment type="caution">
    <text evidence="5">The sequence shown here is derived from an EMBL/GenBank/DDBJ whole genome shotgun (WGS) entry which is preliminary data.</text>
</comment>
<dbReference type="GO" id="GO:0005524">
    <property type="term" value="F:ATP binding"/>
    <property type="evidence" value="ECO:0007669"/>
    <property type="project" value="UniProtKB-KW"/>
</dbReference>
<evidence type="ECO:0000259" key="4">
    <source>
        <dbReference type="Pfam" id="PF06429"/>
    </source>
</evidence>
<dbReference type="InterPro" id="IPR037925">
    <property type="entry name" value="FlgE/F/G-like"/>
</dbReference>